<evidence type="ECO:0000256" key="4">
    <source>
        <dbReference type="HAMAP-Rule" id="MF_01468"/>
    </source>
</evidence>
<dbReference type="EC" id="3.1.26.-" evidence="4"/>
<keyword evidence="1 4" id="KW-0540">Nuclease</keyword>
<feature type="region of interest" description="Disordered" evidence="5">
    <location>
        <begin position="147"/>
        <end position="193"/>
    </location>
</feature>
<comment type="subcellular location">
    <subcellularLocation>
        <location evidence="4">Cytoplasm</location>
    </subcellularLocation>
</comment>
<dbReference type="GO" id="GO:0006364">
    <property type="term" value="P:rRNA processing"/>
    <property type="evidence" value="ECO:0007669"/>
    <property type="project" value="UniProtKB-UniRule"/>
</dbReference>
<dbReference type="SMART" id="SM00535">
    <property type="entry name" value="RIBOc"/>
    <property type="match status" value="1"/>
</dbReference>
<keyword evidence="4" id="KW-0698">rRNA processing</keyword>
<comment type="similarity">
    <text evidence="4">Belongs to the MrnC RNase family.</text>
</comment>
<keyword evidence="2 4" id="KW-0255">Endonuclease</keyword>
<reference evidence="7 8" key="1">
    <citation type="submission" date="2018-01" db="EMBL/GenBank/DDBJ databases">
        <title>The whole genome sequencing and assembly of Paenibacillus chitinolyticus KCCM 41400 strain.</title>
        <authorList>
            <person name="Kim J.-Y."/>
            <person name="Park M.-K."/>
            <person name="Lee Y.-J."/>
            <person name="Yi H."/>
            <person name="Bahn Y.-S."/>
            <person name="Kim J.F."/>
            <person name="Lee D.-W."/>
        </authorList>
    </citation>
    <scope>NUCLEOTIDE SEQUENCE [LARGE SCALE GENOMIC DNA]</scope>
    <source>
        <strain evidence="7 8">KCCM 41400</strain>
    </source>
</reference>
<dbReference type="InterPro" id="IPR008226">
    <property type="entry name" value="Mini3_fam"/>
</dbReference>
<dbReference type="HAMAP" id="MF_01468">
    <property type="entry name" value="RNase_Mini_III"/>
    <property type="match status" value="1"/>
</dbReference>
<feature type="active site" evidence="4">
    <location>
        <position position="33"/>
    </location>
</feature>
<evidence type="ECO:0000256" key="1">
    <source>
        <dbReference type="ARBA" id="ARBA00022722"/>
    </source>
</evidence>
<dbReference type="GeneID" id="95378883"/>
<keyword evidence="3 4" id="KW-0378">Hydrolase</keyword>
<dbReference type="PANTHER" id="PTHR34276:SF1">
    <property type="entry name" value="MINI-RIBONUCLEASE 3"/>
    <property type="match status" value="1"/>
</dbReference>
<dbReference type="KEGG" id="pchi:PC41400_29250"/>
<evidence type="ECO:0000256" key="3">
    <source>
        <dbReference type="ARBA" id="ARBA00022801"/>
    </source>
</evidence>
<evidence type="ECO:0000256" key="2">
    <source>
        <dbReference type="ARBA" id="ARBA00022759"/>
    </source>
</evidence>
<dbReference type="GO" id="GO:0004525">
    <property type="term" value="F:ribonuclease III activity"/>
    <property type="evidence" value="ECO:0007669"/>
    <property type="project" value="InterPro"/>
</dbReference>
<dbReference type="GO" id="GO:0005737">
    <property type="term" value="C:cytoplasm"/>
    <property type="evidence" value="ECO:0007669"/>
    <property type="project" value="UniProtKB-SubCell"/>
</dbReference>
<dbReference type="EMBL" id="CP026520">
    <property type="protein sequence ID" value="QAV21830.1"/>
    <property type="molecule type" value="Genomic_DNA"/>
</dbReference>
<feature type="domain" description="RNase III" evidence="6">
    <location>
        <begin position="5"/>
        <end position="147"/>
    </location>
</feature>
<dbReference type="AlphaFoldDB" id="A0A410X5E4"/>
<evidence type="ECO:0000313" key="7">
    <source>
        <dbReference type="EMBL" id="QAV21830.1"/>
    </source>
</evidence>
<comment type="subunit">
    <text evidence="4">Homodimer.</text>
</comment>
<dbReference type="InterPro" id="IPR000999">
    <property type="entry name" value="RNase_III_dom"/>
</dbReference>
<dbReference type="PANTHER" id="PTHR34276">
    <property type="entry name" value="MINI-RIBONUCLEASE 3"/>
    <property type="match status" value="1"/>
</dbReference>
<comment type="function">
    <text evidence="4">Involved in correct processing of both the 5' and 3' ends of 23S rRNA precursor. Processes 30S rRNA precursor transcript even in absence of ribonuclease 3 (Rnc); Rnc processes 30S rRNA into smaller rRNA precursors.</text>
</comment>
<evidence type="ECO:0000313" key="8">
    <source>
        <dbReference type="Proteomes" id="UP000288943"/>
    </source>
</evidence>
<keyword evidence="4" id="KW-0694">RNA-binding</keyword>
<comment type="cofactor">
    <cofactor evidence="4">
        <name>Mg(2+)</name>
        <dbReference type="ChEBI" id="CHEBI:18420"/>
    </cofactor>
</comment>
<name>A0A410X5E4_9BACL</name>
<dbReference type="Proteomes" id="UP000288943">
    <property type="component" value="Chromosome"/>
</dbReference>
<dbReference type="Gene3D" id="1.10.1520.10">
    <property type="entry name" value="Ribonuclease III domain"/>
    <property type="match status" value="1"/>
</dbReference>
<dbReference type="InterPro" id="IPR036389">
    <property type="entry name" value="RNase_III_sf"/>
</dbReference>
<dbReference type="SUPFAM" id="SSF69065">
    <property type="entry name" value="RNase III domain-like"/>
    <property type="match status" value="1"/>
</dbReference>
<gene>
    <name evidence="4" type="primary">mrnC</name>
    <name evidence="7" type="ORF">PC41400_29250</name>
</gene>
<keyword evidence="4" id="KW-0699">rRNA-binding</keyword>
<dbReference type="GO" id="GO:0019843">
    <property type="term" value="F:rRNA binding"/>
    <property type="evidence" value="ECO:0007669"/>
    <property type="project" value="UniProtKB-UniRule"/>
</dbReference>
<dbReference type="RefSeq" id="WP_042235571.1">
    <property type="nucleotide sequence ID" value="NZ_CP026520.1"/>
</dbReference>
<dbReference type="Pfam" id="PF00636">
    <property type="entry name" value="Ribonuclease_3"/>
    <property type="match status" value="1"/>
</dbReference>
<protein>
    <recommendedName>
        <fullName evidence="4">Mini-ribonuclease 3</fullName>
        <shortName evidence="4">Mini-3</shortName>
        <shortName evidence="4">Mini-RNase 3</shortName>
        <ecNumber evidence="4">3.1.26.-</ecNumber>
    </recommendedName>
    <alternativeName>
        <fullName evidence="4">Mini-RNase III</fullName>
        <shortName evidence="4">Mini-III</shortName>
    </alternativeName>
</protein>
<sequence>MNLTDKLNAQLFRYPPSQKPELLNPLVLAYVGDAVYEMFIRQYVISMPSQRPNHLHRTATRYVSAKAQSKALLALLPLLTEEETDIVKRGRNAKSGSTAKNADVLEYRHSTAFESLIGYLYYKQAYERLNYIMEASLAPEKITALAASESEAGPASNQPGGTDAGTGRVQADASEEPEAAGADPEAPSDAHKL</sequence>
<proteinExistence type="inferred from homology"/>
<keyword evidence="4" id="KW-0460">Magnesium</keyword>
<accession>A0A410X5E4</accession>
<organism evidence="7 8">
    <name type="scientific">Paenibacillus chitinolyticus</name>
    <dbReference type="NCBI Taxonomy" id="79263"/>
    <lineage>
        <taxon>Bacteria</taxon>
        <taxon>Bacillati</taxon>
        <taxon>Bacillota</taxon>
        <taxon>Bacilli</taxon>
        <taxon>Bacillales</taxon>
        <taxon>Paenibacillaceae</taxon>
        <taxon>Paenibacillus</taxon>
    </lineage>
</organism>
<evidence type="ECO:0000256" key="5">
    <source>
        <dbReference type="SAM" id="MobiDB-lite"/>
    </source>
</evidence>
<keyword evidence="4" id="KW-0963">Cytoplasm</keyword>
<dbReference type="OrthoDB" id="46571at2"/>
<evidence type="ECO:0000259" key="6">
    <source>
        <dbReference type="SMART" id="SM00535"/>
    </source>
</evidence>
<keyword evidence="4" id="KW-0690">Ribosome biogenesis</keyword>